<proteinExistence type="inferred from homology"/>
<comment type="subcellular location">
    <subcellularLocation>
        <location evidence="1 10">Cytoplasm</location>
    </subcellularLocation>
</comment>
<feature type="domain" description="Ribosomal RNA small subunit methyltransferase E PUA-like" evidence="12">
    <location>
        <begin position="15"/>
        <end position="62"/>
    </location>
</feature>
<evidence type="ECO:0000256" key="10">
    <source>
        <dbReference type="PIRNR" id="PIRNR015601"/>
    </source>
</evidence>
<keyword evidence="6 10" id="KW-0808">Transferase</keyword>
<feature type="domain" description="Ribosomal RNA small subunit methyltransferase E methyltransferase" evidence="11">
    <location>
        <begin position="73"/>
        <end position="227"/>
    </location>
</feature>
<evidence type="ECO:0000256" key="9">
    <source>
        <dbReference type="ARBA" id="ARBA00047944"/>
    </source>
</evidence>
<dbReference type="NCBIfam" id="TIGR00046">
    <property type="entry name" value="RsmE family RNA methyltransferase"/>
    <property type="match status" value="1"/>
</dbReference>
<protein>
    <recommendedName>
        <fullName evidence="10">Ribosomal RNA small subunit methyltransferase E</fullName>
        <ecNumber evidence="10">2.1.1.193</ecNumber>
    </recommendedName>
</protein>
<organism evidence="13 14">
    <name type="scientific">Flectobacillus roseus</name>
    <dbReference type="NCBI Taxonomy" id="502259"/>
    <lineage>
        <taxon>Bacteria</taxon>
        <taxon>Pseudomonadati</taxon>
        <taxon>Bacteroidota</taxon>
        <taxon>Cytophagia</taxon>
        <taxon>Cytophagales</taxon>
        <taxon>Flectobacillaceae</taxon>
        <taxon>Flectobacillus</taxon>
    </lineage>
</organism>
<evidence type="ECO:0000259" key="11">
    <source>
        <dbReference type="Pfam" id="PF04452"/>
    </source>
</evidence>
<evidence type="ECO:0000256" key="4">
    <source>
        <dbReference type="ARBA" id="ARBA00022552"/>
    </source>
</evidence>
<dbReference type="NCBIfam" id="NF008702">
    <property type="entry name" value="PRK11713.6-1"/>
    <property type="match status" value="1"/>
</dbReference>
<dbReference type="SUPFAM" id="SSF75217">
    <property type="entry name" value="alpha/beta knot"/>
    <property type="match status" value="1"/>
</dbReference>
<accession>A0ABT6Y492</accession>
<keyword evidence="5 10" id="KW-0489">Methyltransferase</keyword>
<evidence type="ECO:0000259" key="12">
    <source>
        <dbReference type="Pfam" id="PF20260"/>
    </source>
</evidence>
<dbReference type="PANTHER" id="PTHR30027">
    <property type="entry name" value="RIBOSOMAL RNA SMALL SUBUNIT METHYLTRANSFERASE E"/>
    <property type="match status" value="1"/>
</dbReference>
<dbReference type="RefSeq" id="WP_283343605.1">
    <property type="nucleotide sequence ID" value="NZ_JASHIF010000002.1"/>
</dbReference>
<dbReference type="InterPro" id="IPR046886">
    <property type="entry name" value="RsmE_MTase_dom"/>
</dbReference>
<gene>
    <name evidence="13" type="ORF">QM524_04025</name>
</gene>
<evidence type="ECO:0000256" key="5">
    <source>
        <dbReference type="ARBA" id="ARBA00022603"/>
    </source>
</evidence>
<name>A0ABT6Y492_9BACT</name>
<dbReference type="InterPro" id="IPR046887">
    <property type="entry name" value="RsmE_PUA-like"/>
</dbReference>
<comment type="function">
    <text evidence="8 10">Specifically methylates the N3 position of the uracil ring of uridine 1498 (m3U1498) in 16S rRNA. Acts on the fully assembled 30S ribosomal subunit.</text>
</comment>
<dbReference type="InterPro" id="IPR006700">
    <property type="entry name" value="RsmE"/>
</dbReference>
<dbReference type="Gene3D" id="3.40.1280.10">
    <property type="match status" value="1"/>
</dbReference>
<evidence type="ECO:0000256" key="1">
    <source>
        <dbReference type="ARBA" id="ARBA00004496"/>
    </source>
</evidence>
<comment type="similarity">
    <text evidence="2 10">Belongs to the RNA methyltransferase RsmE family.</text>
</comment>
<dbReference type="Pfam" id="PF04452">
    <property type="entry name" value="Methyltrans_RNA"/>
    <property type="match status" value="1"/>
</dbReference>
<keyword evidence="3 10" id="KW-0963">Cytoplasm</keyword>
<evidence type="ECO:0000256" key="2">
    <source>
        <dbReference type="ARBA" id="ARBA00005528"/>
    </source>
</evidence>
<comment type="caution">
    <text evidence="13">The sequence shown here is derived from an EMBL/GenBank/DDBJ whole genome shotgun (WGS) entry which is preliminary data.</text>
</comment>
<keyword evidence="4 10" id="KW-0698">rRNA processing</keyword>
<reference evidence="13 14" key="1">
    <citation type="submission" date="2023-05" db="EMBL/GenBank/DDBJ databases">
        <title>Novel species of genus Flectobacillus isolated from stream in China.</title>
        <authorList>
            <person name="Lu H."/>
        </authorList>
    </citation>
    <scope>NUCLEOTIDE SEQUENCE [LARGE SCALE GENOMIC DNA]</scope>
    <source>
        <strain evidence="13 14">KCTC 42575</strain>
    </source>
</reference>
<dbReference type="EC" id="2.1.1.193" evidence="10"/>
<dbReference type="GO" id="GO:0008168">
    <property type="term" value="F:methyltransferase activity"/>
    <property type="evidence" value="ECO:0007669"/>
    <property type="project" value="UniProtKB-KW"/>
</dbReference>
<dbReference type="Gene3D" id="2.40.240.20">
    <property type="entry name" value="Hypothetical PUA domain-like, domain 1"/>
    <property type="match status" value="1"/>
</dbReference>
<evidence type="ECO:0000256" key="7">
    <source>
        <dbReference type="ARBA" id="ARBA00022691"/>
    </source>
</evidence>
<dbReference type="InterPro" id="IPR029026">
    <property type="entry name" value="tRNA_m1G_MTases_N"/>
</dbReference>
<evidence type="ECO:0000313" key="14">
    <source>
        <dbReference type="Proteomes" id="UP001236507"/>
    </source>
</evidence>
<dbReference type="CDD" id="cd18084">
    <property type="entry name" value="RsmE-like"/>
    <property type="match status" value="1"/>
</dbReference>
<evidence type="ECO:0000313" key="13">
    <source>
        <dbReference type="EMBL" id="MDI9858375.1"/>
    </source>
</evidence>
<dbReference type="InterPro" id="IPR015947">
    <property type="entry name" value="PUA-like_sf"/>
</dbReference>
<dbReference type="GO" id="GO:0032259">
    <property type="term" value="P:methylation"/>
    <property type="evidence" value="ECO:0007669"/>
    <property type="project" value="UniProtKB-KW"/>
</dbReference>
<keyword evidence="7 10" id="KW-0949">S-adenosyl-L-methionine</keyword>
<dbReference type="SUPFAM" id="SSF88697">
    <property type="entry name" value="PUA domain-like"/>
    <property type="match status" value="1"/>
</dbReference>
<evidence type="ECO:0000256" key="3">
    <source>
        <dbReference type="ARBA" id="ARBA00022490"/>
    </source>
</evidence>
<dbReference type="PIRSF" id="PIRSF015601">
    <property type="entry name" value="MTase_slr0722"/>
    <property type="match status" value="1"/>
</dbReference>
<keyword evidence="14" id="KW-1185">Reference proteome</keyword>
<dbReference type="InterPro" id="IPR029028">
    <property type="entry name" value="Alpha/beta_knot_MTases"/>
</dbReference>
<dbReference type="EMBL" id="JASHIF010000002">
    <property type="protein sequence ID" value="MDI9858375.1"/>
    <property type="molecule type" value="Genomic_DNA"/>
</dbReference>
<dbReference type="Pfam" id="PF20260">
    <property type="entry name" value="PUA_4"/>
    <property type="match status" value="1"/>
</dbReference>
<dbReference type="PANTHER" id="PTHR30027:SF3">
    <property type="entry name" value="16S RRNA (URACIL(1498)-N(3))-METHYLTRANSFERASE"/>
    <property type="match status" value="1"/>
</dbReference>
<evidence type="ECO:0000256" key="6">
    <source>
        <dbReference type="ARBA" id="ARBA00022679"/>
    </source>
</evidence>
<comment type="catalytic activity">
    <reaction evidence="9 10">
        <text>uridine(1498) in 16S rRNA + S-adenosyl-L-methionine = N(3)-methyluridine(1498) in 16S rRNA + S-adenosyl-L-homocysteine + H(+)</text>
        <dbReference type="Rhea" id="RHEA:42920"/>
        <dbReference type="Rhea" id="RHEA-COMP:10283"/>
        <dbReference type="Rhea" id="RHEA-COMP:10284"/>
        <dbReference type="ChEBI" id="CHEBI:15378"/>
        <dbReference type="ChEBI" id="CHEBI:57856"/>
        <dbReference type="ChEBI" id="CHEBI:59789"/>
        <dbReference type="ChEBI" id="CHEBI:65315"/>
        <dbReference type="ChEBI" id="CHEBI:74502"/>
        <dbReference type="EC" id="2.1.1.193"/>
    </reaction>
</comment>
<evidence type="ECO:0000256" key="8">
    <source>
        <dbReference type="ARBA" id="ARBA00025699"/>
    </source>
</evidence>
<dbReference type="Proteomes" id="UP001236507">
    <property type="component" value="Unassembled WGS sequence"/>
</dbReference>
<sequence>MNLFYQPEIQKLQQLSEEESRHAIKVLRLKERDEIHVIDGVGGLYRCEISKAHDKKCEFRILDTKQAFGKQAYRFHLVIAPTKNLDRIEWMVEKCVEIGIDEISFIQTRYSERKEIKIPRIEKVAIGAMKQSLKAYLPKINEIQTWKSFLANVPEANFHVIAHLEEGERTLLKDIPMQKQSICVLIGPEGDFSPEEIEQALSNGFKPVSLGESRLRTETAGLVACHTANLLNQ</sequence>